<dbReference type="EMBL" id="OW152818">
    <property type="protein sequence ID" value="CAH2072042.1"/>
    <property type="molecule type" value="Genomic_DNA"/>
</dbReference>
<name>A0ABN8IZH4_9NEOP</name>
<evidence type="ECO:0000313" key="3">
    <source>
        <dbReference type="Proteomes" id="UP000837857"/>
    </source>
</evidence>
<dbReference type="Proteomes" id="UP000837857">
    <property type="component" value="Chromosome 6"/>
</dbReference>
<feature type="non-terminal residue" evidence="2">
    <location>
        <position position="1"/>
    </location>
</feature>
<feature type="region of interest" description="Disordered" evidence="1">
    <location>
        <begin position="56"/>
        <end position="77"/>
    </location>
</feature>
<gene>
    <name evidence="2" type="ORF">IPOD504_LOCUS15379</name>
</gene>
<organism evidence="2 3">
    <name type="scientific">Iphiclides podalirius</name>
    <name type="common">scarce swallowtail</name>
    <dbReference type="NCBI Taxonomy" id="110791"/>
    <lineage>
        <taxon>Eukaryota</taxon>
        <taxon>Metazoa</taxon>
        <taxon>Ecdysozoa</taxon>
        <taxon>Arthropoda</taxon>
        <taxon>Hexapoda</taxon>
        <taxon>Insecta</taxon>
        <taxon>Pterygota</taxon>
        <taxon>Neoptera</taxon>
        <taxon>Endopterygota</taxon>
        <taxon>Lepidoptera</taxon>
        <taxon>Glossata</taxon>
        <taxon>Ditrysia</taxon>
        <taxon>Papilionoidea</taxon>
        <taxon>Papilionidae</taxon>
        <taxon>Papilioninae</taxon>
        <taxon>Iphiclides</taxon>
    </lineage>
</organism>
<evidence type="ECO:0000313" key="2">
    <source>
        <dbReference type="EMBL" id="CAH2072042.1"/>
    </source>
</evidence>
<protein>
    <submittedName>
        <fullName evidence="2">Uncharacterized protein</fullName>
    </submittedName>
</protein>
<sequence length="148" mass="16832">MRDAVARSTCDLRALCVRKHLSYPYQNTRANAPPDMCRLIYEDLKIAAQSGSDVEKPVPANMWEAPPEGIRQRSPIKSSTRWLIEQERTKAALRLREASGIATSVDRRPLEAFGRRFAESAAIRALPGSLRVDDRRLDRSHHCPRREP</sequence>
<proteinExistence type="predicted"/>
<reference evidence="2" key="1">
    <citation type="submission" date="2022-03" db="EMBL/GenBank/DDBJ databases">
        <authorList>
            <person name="Martin H S."/>
        </authorList>
    </citation>
    <scope>NUCLEOTIDE SEQUENCE</scope>
</reference>
<keyword evidence="3" id="KW-1185">Reference proteome</keyword>
<evidence type="ECO:0000256" key="1">
    <source>
        <dbReference type="SAM" id="MobiDB-lite"/>
    </source>
</evidence>
<accession>A0ABN8IZH4</accession>